<dbReference type="CDD" id="cd00840">
    <property type="entry name" value="MPP_Mre11_N"/>
    <property type="match status" value="1"/>
</dbReference>
<evidence type="ECO:0000313" key="19">
    <source>
        <dbReference type="Proteomes" id="UP000245946"/>
    </source>
</evidence>
<dbReference type="GO" id="GO:0031573">
    <property type="term" value="P:mitotic intra-S DNA damage checkpoint signaling"/>
    <property type="evidence" value="ECO:0007669"/>
    <property type="project" value="TreeGrafter"/>
</dbReference>
<dbReference type="SMART" id="SM01347">
    <property type="entry name" value="Mre11_DNA_bind"/>
    <property type="match status" value="1"/>
</dbReference>
<evidence type="ECO:0000256" key="16">
    <source>
        <dbReference type="RuleBase" id="RU003447"/>
    </source>
</evidence>
<proteinExistence type="inferred from homology"/>
<dbReference type="InterPro" id="IPR003701">
    <property type="entry name" value="Mre11"/>
</dbReference>
<evidence type="ECO:0000256" key="9">
    <source>
        <dbReference type="ARBA" id="ARBA00022763"/>
    </source>
</evidence>
<dbReference type="GeneID" id="37272372"/>
<comment type="subcellular location">
    <subcellularLocation>
        <location evidence="3">Chromosome</location>
    </subcellularLocation>
    <subcellularLocation>
        <location evidence="2">Nucleus</location>
    </subcellularLocation>
</comment>
<comment type="cofactor">
    <cofactor evidence="1">
        <name>Mn(2+)</name>
        <dbReference type="ChEBI" id="CHEBI:29035"/>
    </cofactor>
</comment>
<dbReference type="GO" id="GO:0000723">
    <property type="term" value="P:telomere maintenance"/>
    <property type="evidence" value="ECO:0007669"/>
    <property type="project" value="TreeGrafter"/>
</dbReference>
<dbReference type="GO" id="GO:0035861">
    <property type="term" value="C:site of double-strand break"/>
    <property type="evidence" value="ECO:0007669"/>
    <property type="project" value="TreeGrafter"/>
</dbReference>
<keyword evidence="15 16" id="KW-0469">Meiosis</keyword>
<keyword evidence="6 16" id="KW-0540">Nuclease</keyword>
<evidence type="ECO:0000256" key="2">
    <source>
        <dbReference type="ARBA" id="ARBA00004123"/>
    </source>
</evidence>
<keyword evidence="7" id="KW-0479">Metal-binding</keyword>
<evidence type="ECO:0000256" key="1">
    <source>
        <dbReference type="ARBA" id="ARBA00001936"/>
    </source>
</evidence>
<keyword evidence="11 16" id="KW-0269">Exonuclease</keyword>
<dbReference type="OrthoDB" id="30417at2759"/>
<dbReference type="InterPro" id="IPR041796">
    <property type="entry name" value="Mre11_N"/>
</dbReference>
<dbReference type="Gene3D" id="3.30.110.110">
    <property type="entry name" value="Mre11, capping domain"/>
    <property type="match status" value="1"/>
</dbReference>
<keyword evidence="8 16" id="KW-0255">Endonuclease</keyword>
<dbReference type="STRING" id="58919.A0A316ZHF5"/>
<dbReference type="FunFam" id="3.60.21.10:FF:000011">
    <property type="entry name" value="Double-strand break repair protein"/>
    <property type="match status" value="1"/>
</dbReference>
<dbReference type="GO" id="GO:0000724">
    <property type="term" value="P:double-strand break repair via homologous recombination"/>
    <property type="evidence" value="ECO:0007669"/>
    <property type="project" value="TreeGrafter"/>
</dbReference>
<name>A0A316ZHF5_9BASI</name>
<evidence type="ECO:0000256" key="14">
    <source>
        <dbReference type="ARBA" id="ARBA00023242"/>
    </source>
</evidence>
<dbReference type="RefSeq" id="XP_025601208.1">
    <property type="nucleotide sequence ID" value="XM_025744828.1"/>
</dbReference>
<dbReference type="Gene3D" id="3.60.21.10">
    <property type="match status" value="1"/>
</dbReference>
<dbReference type="PANTHER" id="PTHR10139:SF1">
    <property type="entry name" value="DOUBLE-STRAND BREAK REPAIR PROTEIN MRE11"/>
    <property type="match status" value="1"/>
</dbReference>
<accession>A0A316ZHF5</accession>
<evidence type="ECO:0000256" key="4">
    <source>
        <dbReference type="ARBA" id="ARBA00009028"/>
    </source>
</evidence>
<feature type="domain" description="Mre11 DNA-binding" evidence="17">
    <location>
        <begin position="339"/>
        <end position="519"/>
    </location>
</feature>
<dbReference type="PANTHER" id="PTHR10139">
    <property type="entry name" value="DOUBLE-STRAND BREAK REPAIR PROTEIN MRE11"/>
    <property type="match status" value="1"/>
</dbReference>
<dbReference type="InterPro" id="IPR004843">
    <property type="entry name" value="Calcineurin-like_PHP"/>
</dbReference>
<keyword evidence="14 16" id="KW-0539">Nucleus</keyword>
<evidence type="ECO:0000256" key="15">
    <source>
        <dbReference type="ARBA" id="ARBA00023254"/>
    </source>
</evidence>
<dbReference type="AlphaFoldDB" id="A0A316ZHF5"/>
<keyword evidence="9 16" id="KW-0227">DNA damage</keyword>
<dbReference type="InterPro" id="IPR007281">
    <property type="entry name" value="Mre11_DNA-bd"/>
</dbReference>
<evidence type="ECO:0000256" key="11">
    <source>
        <dbReference type="ARBA" id="ARBA00022839"/>
    </source>
</evidence>
<dbReference type="GO" id="GO:0097552">
    <property type="term" value="P:mitochondrial double-strand break repair via homologous recombination"/>
    <property type="evidence" value="ECO:0007669"/>
    <property type="project" value="TreeGrafter"/>
</dbReference>
<dbReference type="SUPFAM" id="SSF56300">
    <property type="entry name" value="Metallo-dependent phosphatases"/>
    <property type="match status" value="1"/>
</dbReference>
<keyword evidence="12 16" id="KW-0234">DNA repair</keyword>
<evidence type="ECO:0000256" key="3">
    <source>
        <dbReference type="ARBA" id="ARBA00004286"/>
    </source>
</evidence>
<evidence type="ECO:0000256" key="5">
    <source>
        <dbReference type="ARBA" id="ARBA00022454"/>
    </source>
</evidence>
<dbReference type="GO" id="GO:0008296">
    <property type="term" value="F:3'-5'-DNA exonuclease activity"/>
    <property type="evidence" value="ECO:0007669"/>
    <property type="project" value="InterPro"/>
</dbReference>
<dbReference type="InterPro" id="IPR029052">
    <property type="entry name" value="Metallo-depent_PP-like"/>
</dbReference>
<dbReference type="InterPro" id="IPR038487">
    <property type="entry name" value="Mre11_capping_dom"/>
</dbReference>
<dbReference type="NCBIfam" id="TIGR00583">
    <property type="entry name" value="mre11"/>
    <property type="match status" value="1"/>
</dbReference>
<dbReference type="GO" id="GO:0042138">
    <property type="term" value="P:meiotic DNA double-strand break formation"/>
    <property type="evidence" value="ECO:0007669"/>
    <property type="project" value="TreeGrafter"/>
</dbReference>
<dbReference type="InterPro" id="IPR018247">
    <property type="entry name" value="EF_Hand_1_Ca_BS"/>
</dbReference>
<evidence type="ECO:0000259" key="17">
    <source>
        <dbReference type="SMART" id="SM01347"/>
    </source>
</evidence>
<dbReference type="Proteomes" id="UP000245946">
    <property type="component" value="Unassembled WGS sequence"/>
</dbReference>
<evidence type="ECO:0000256" key="12">
    <source>
        <dbReference type="ARBA" id="ARBA00023204"/>
    </source>
</evidence>
<keyword evidence="19" id="KW-1185">Reference proteome</keyword>
<reference evidence="18 19" key="1">
    <citation type="journal article" date="2018" name="Mol. Biol. Evol.">
        <title>Broad Genomic Sampling Reveals a Smut Pathogenic Ancestry of the Fungal Clade Ustilaginomycotina.</title>
        <authorList>
            <person name="Kijpornyongpan T."/>
            <person name="Mondo S.J."/>
            <person name="Barry K."/>
            <person name="Sandor L."/>
            <person name="Lee J."/>
            <person name="Lipzen A."/>
            <person name="Pangilinan J."/>
            <person name="LaButti K."/>
            <person name="Hainaut M."/>
            <person name="Henrissat B."/>
            <person name="Grigoriev I.V."/>
            <person name="Spatafora J.W."/>
            <person name="Aime M.C."/>
        </authorList>
    </citation>
    <scope>NUCLEOTIDE SEQUENCE [LARGE SCALE GENOMIC DNA]</scope>
    <source>
        <strain evidence="18 19">MCA 4186</strain>
    </source>
</reference>
<dbReference type="EMBL" id="KZ819284">
    <property type="protein sequence ID" value="PWO00930.1"/>
    <property type="molecule type" value="Genomic_DNA"/>
</dbReference>
<evidence type="ECO:0000313" key="18">
    <source>
        <dbReference type="EMBL" id="PWO00930.1"/>
    </source>
</evidence>
<organism evidence="18 19">
    <name type="scientific">Tilletiopsis washingtonensis</name>
    <dbReference type="NCBI Taxonomy" id="58919"/>
    <lineage>
        <taxon>Eukaryota</taxon>
        <taxon>Fungi</taxon>
        <taxon>Dikarya</taxon>
        <taxon>Basidiomycota</taxon>
        <taxon>Ustilaginomycotina</taxon>
        <taxon>Exobasidiomycetes</taxon>
        <taxon>Entylomatales</taxon>
        <taxon>Entylomatales incertae sedis</taxon>
        <taxon>Tilletiopsis</taxon>
    </lineage>
</organism>
<comment type="similarity">
    <text evidence="4 16">Belongs to the MRE11/RAD32 family.</text>
</comment>
<dbReference type="GO" id="GO:0000014">
    <property type="term" value="F:single-stranded DNA endodeoxyribonuclease activity"/>
    <property type="evidence" value="ECO:0007669"/>
    <property type="project" value="TreeGrafter"/>
</dbReference>
<dbReference type="Pfam" id="PF04152">
    <property type="entry name" value="Mre11_DNA_bind"/>
    <property type="match status" value="1"/>
</dbReference>
<dbReference type="PROSITE" id="PS00018">
    <property type="entry name" value="EF_HAND_1"/>
    <property type="match status" value="1"/>
</dbReference>
<gene>
    <name evidence="18" type="ORF">FA09DRAFT_351945</name>
</gene>
<evidence type="ECO:0000256" key="8">
    <source>
        <dbReference type="ARBA" id="ARBA00022759"/>
    </source>
</evidence>
<evidence type="ECO:0000256" key="13">
    <source>
        <dbReference type="ARBA" id="ARBA00023211"/>
    </source>
</evidence>
<evidence type="ECO:0000256" key="6">
    <source>
        <dbReference type="ARBA" id="ARBA00022722"/>
    </source>
</evidence>
<evidence type="ECO:0000256" key="10">
    <source>
        <dbReference type="ARBA" id="ARBA00022801"/>
    </source>
</evidence>
<dbReference type="GO" id="GO:0007095">
    <property type="term" value="P:mitotic G2 DNA damage checkpoint signaling"/>
    <property type="evidence" value="ECO:0007669"/>
    <property type="project" value="TreeGrafter"/>
</dbReference>
<sequence length="524" mass="59352">MMRICRRLLTSPLGDVDASGAPTSTFQARNQRDHVKIMLATDNHVGYMEKDPVRGQDSMNTFREVLELARDNDVDFILLGGDLFHENKPTRATLHGVMALLREYTLGDRPVSIELLSDPHDGSAEGYTFPAINYEDSNLNVAIPVFSIHGNHDDPQGVGYEGALSALDLLSVTGLVNYFGKVELPTSDATAGRSATNAGNPLTEDGIRIKPVLLQKGRTRIALYGMGNIKDERMHYELRANRVRMFRPAEEPHSWFNILAIHQNRAAHDPKAVVPETMFDDSVHLVVWGHEHEQLITPQPVAGKRYCISQPGSSVATSLCPGEAAEKKVAIIHIEERDYWLEEIPLKTVRPFIMHDIDLADELEDAGIEVEDKSGVTKLLKSRIYEMIEQAREDWMSKYEHLSEAERQAIKMPLPLIRLRVSYTRHELGNLVRFGQEFVDKIANPRDVLQFSKKKVMPKRGKEKDVNANDYIDPEEFRDMATAEKLEKVQVADLVREYLEAQELNFLNPYDLERAVTNFVDKDE</sequence>
<keyword evidence="13 16" id="KW-0464">Manganese</keyword>
<dbReference type="Pfam" id="PF00149">
    <property type="entry name" value="Metallophos"/>
    <property type="match status" value="1"/>
</dbReference>
<dbReference type="GO" id="GO:0030145">
    <property type="term" value="F:manganese ion binding"/>
    <property type="evidence" value="ECO:0007669"/>
    <property type="project" value="InterPro"/>
</dbReference>
<keyword evidence="5" id="KW-0158">Chromosome</keyword>
<dbReference type="GO" id="GO:0006303">
    <property type="term" value="P:double-strand break repair via nonhomologous end joining"/>
    <property type="evidence" value="ECO:0007669"/>
    <property type="project" value="TreeGrafter"/>
</dbReference>
<protein>
    <submittedName>
        <fullName evidence="18">DNA repair exonuclease</fullName>
    </submittedName>
</protein>
<evidence type="ECO:0000256" key="7">
    <source>
        <dbReference type="ARBA" id="ARBA00022723"/>
    </source>
</evidence>
<dbReference type="GO" id="GO:0030870">
    <property type="term" value="C:Mre11 complex"/>
    <property type="evidence" value="ECO:0007669"/>
    <property type="project" value="InterPro"/>
</dbReference>
<keyword evidence="10 16" id="KW-0378">Hydrolase</keyword>